<accession>A0A2W5PE62</accession>
<feature type="region of interest" description="Disordered" evidence="1">
    <location>
        <begin position="64"/>
        <end position="89"/>
    </location>
</feature>
<sequence length="89" mass="9238">MKKIFAIALLAGVASLSACNSSPREQAADNIEANAEAVADNLEDVADNVGNDAVEDALENKAEAVRATGQNQADDMRTHDPDTNLGNGI</sequence>
<evidence type="ECO:0000313" key="3">
    <source>
        <dbReference type="EMBL" id="PZQ62828.1"/>
    </source>
</evidence>
<feature type="chain" id="PRO_5016012664" description="Circumsporozoite protein" evidence="2">
    <location>
        <begin position="19"/>
        <end position="89"/>
    </location>
</feature>
<dbReference type="AlphaFoldDB" id="A0A2W5PE62"/>
<evidence type="ECO:0000313" key="4">
    <source>
        <dbReference type="Proteomes" id="UP000249229"/>
    </source>
</evidence>
<keyword evidence="2" id="KW-0732">Signal</keyword>
<proteinExistence type="predicted"/>
<dbReference type="Proteomes" id="UP000249229">
    <property type="component" value="Unassembled WGS sequence"/>
</dbReference>
<gene>
    <name evidence="3" type="ORF">DI544_01120</name>
</gene>
<dbReference type="EMBL" id="QFQI01000001">
    <property type="protein sequence ID" value="PZQ62828.1"/>
    <property type="molecule type" value="Genomic_DNA"/>
</dbReference>
<dbReference type="PROSITE" id="PS51257">
    <property type="entry name" value="PROKAR_LIPOPROTEIN"/>
    <property type="match status" value="1"/>
</dbReference>
<evidence type="ECO:0008006" key="5">
    <source>
        <dbReference type="Google" id="ProtNLM"/>
    </source>
</evidence>
<feature type="signal peptide" evidence="2">
    <location>
        <begin position="1"/>
        <end position="18"/>
    </location>
</feature>
<name>A0A2W5PE62_9SPHN</name>
<protein>
    <recommendedName>
        <fullName evidence="5">Circumsporozoite protein</fullName>
    </recommendedName>
</protein>
<evidence type="ECO:0000256" key="2">
    <source>
        <dbReference type="SAM" id="SignalP"/>
    </source>
</evidence>
<comment type="caution">
    <text evidence="3">The sequence shown here is derived from an EMBL/GenBank/DDBJ whole genome shotgun (WGS) entry which is preliminary data.</text>
</comment>
<reference evidence="3 4" key="1">
    <citation type="submission" date="2017-08" db="EMBL/GenBank/DDBJ databases">
        <title>Infants hospitalized years apart are colonized by the same room-sourced microbial strains.</title>
        <authorList>
            <person name="Brooks B."/>
            <person name="Olm M.R."/>
            <person name="Firek B.A."/>
            <person name="Baker R."/>
            <person name="Thomas B.C."/>
            <person name="Morowitz M.J."/>
            <person name="Banfield J.F."/>
        </authorList>
    </citation>
    <scope>NUCLEOTIDE SEQUENCE [LARGE SCALE GENOMIC DNA]</scope>
    <source>
        <strain evidence="3">S2_005_001_R1_22</strain>
    </source>
</reference>
<evidence type="ECO:0000256" key="1">
    <source>
        <dbReference type="SAM" id="MobiDB-lite"/>
    </source>
</evidence>
<organism evidence="3 4">
    <name type="scientific">Sphingomonas taxi</name>
    <dbReference type="NCBI Taxonomy" id="1549858"/>
    <lineage>
        <taxon>Bacteria</taxon>
        <taxon>Pseudomonadati</taxon>
        <taxon>Pseudomonadota</taxon>
        <taxon>Alphaproteobacteria</taxon>
        <taxon>Sphingomonadales</taxon>
        <taxon>Sphingomonadaceae</taxon>
        <taxon>Sphingomonas</taxon>
    </lineage>
</organism>